<evidence type="ECO:0000256" key="1">
    <source>
        <dbReference type="ARBA" id="ARBA00004123"/>
    </source>
</evidence>
<comment type="subcellular location">
    <subcellularLocation>
        <location evidence="2">Chromosome</location>
    </subcellularLocation>
    <subcellularLocation>
        <location evidence="1">Nucleus</location>
    </subcellularLocation>
</comment>
<dbReference type="PROSITE" id="PS50006">
    <property type="entry name" value="FHA_DOMAIN"/>
    <property type="match status" value="1"/>
</dbReference>
<keyword evidence="4" id="KW-0158">Chromosome</keyword>
<name>A0A9R1TM08_9HYME</name>
<dbReference type="Gene3D" id="3.40.50.10190">
    <property type="entry name" value="BRCT domain"/>
    <property type="match status" value="2"/>
</dbReference>
<dbReference type="Pfam" id="PF00498">
    <property type="entry name" value="FHA"/>
    <property type="match status" value="1"/>
</dbReference>
<feature type="compositionally biased region" description="Polar residues" evidence="14">
    <location>
        <begin position="626"/>
        <end position="641"/>
    </location>
</feature>
<evidence type="ECO:0000256" key="6">
    <source>
        <dbReference type="ARBA" id="ARBA00022737"/>
    </source>
</evidence>
<feature type="compositionally biased region" description="Polar residues" evidence="14">
    <location>
        <begin position="983"/>
        <end position="1000"/>
    </location>
</feature>
<dbReference type="GO" id="GO:0006974">
    <property type="term" value="P:DNA damage response"/>
    <property type="evidence" value="ECO:0007669"/>
    <property type="project" value="UniProtKB-KW"/>
</dbReference>
<dbReference type="InterPro" id="IPR008984">
    <property type="entry name" value="SMAD_FHA_dom_sf"/>
</dbReference>
<feature type="compositionally biased region" description="Basic and acidic residues" evidence="14">
    <location>
        <begin position="1320"/>
        <end position="1365"/>
    </location>
</feature>
<dbReference type="CDD" id="cd18432">
    <property type="entry name" value="BRCT_PAXIP1_rpt6_like"/>
    <property type="match status" value="1"/>
</dbReference>
<dbReference type="KEGG" id="fas:105271911"/>
<feature type="compositionally biased region" description="Low complexity" evidence="14">
    <location>
        <begin position="545"/>
        <end position="557"/>
    </location>
</feature>
<dbReference type="Proteomes" id="UP000694866">
    <property type="component" value="Unplaced"/>
</dbReference>
<feature type="compositionally biased region" description="Polar residues" evidence="14">
    <location>
        <begin position="876"/>
        <end position="887"/>
    </location>
</feature>
<accession>A0A9R1TM08</accession>
<feature type="compositionally biased region" description="Basic and acidic residues" evidence="14">
    <location>
        <begin position="1154"/>
        <end position="1170"/>
    </location>
</feature>
<sequence length="1587" mass="176715">MDLQCTQIIEQDHLNEPSLTQTEAKTQIQVGTLEIGDVKYPILSGITKIGRHPAHQIFLEDIMVSKFHAEIEANGKSVFISDLKSSNKTRLDDAVLTPWRFYMVQDGASLKFGNVEARFFLKRPEDERIPVPATPEPGLSPGLDESQEDSVIEATARSQDDARFRRPAVPNRRKIPMMNPLTPGDDPLETQVNSGDDIQNLETQQSTQQHDRTSDSDLHDMDASRSANSSQSAKDDRRNIQEVNTQCLAVGDDAEGDGLPGPSKSPSRGNHKKSSDHPEPSRSLPQHPSNIQTLETQASTSEGPSKDHSNHSSMIHDFQTQKVNLDDHIQSLKTQKTEEPGKSRGKSLSPHERDVQSLNADIWGADDDNLQDIHDLQTQSNLEFLENSRRRKEDVFRSQSSSPDLVADSEQMIIDFAHHGSIFDDSKSHENRRRKMAMGGGNQRVVDVPENFPAINDKSSKSDGKSAGDDDDVETDFEDDLLTLGNHSDVSKNNSQKSQSSGNDFTSLVSEVERILEDSGDETDFNDLDKSVKVIKSSKSDLKNSKSSTNNSTSLKSVLNHSDEETDFEEEVTVSKMSDSLKVIPASSDDDTDFEADPLPSKSFRKKSPDKRKLSSESPKSPKSVGQANRTISVSSDSSKCGNDRRESSKSSKSSQKSSKSPPENDPKSSKVINGHSSSEIIRETSPKSSGVIRISSDSDTDYEDPSKIPNKSKSSRNDVDDSNLPPEVLKMLKKAETSRDIYADDDDDYDPYSAPTQVIVQSKSLRRPQKNITSNLESCSGPSKTPGNHHDFDHTTEDSMPTQKIDRKFTTKNAAFDFDDLEPTQKMNHPGISGRKTPRMLDFDDDLEPTQISSRSAPGPSNARPDDFDDLGPTQILNFDKTQSQPLPDDPSSRKWPFEDEENSKKRMALLNDSDPTQIIDVQAIKRQNNRQKNHKSFGDSGVNMNVKLRSQQISSSDSPELKGHAETISSSSRVTKRQRTTRNPQTLENPLKKTNSTPKKMKMAAEKSIPSLSDSENSDGPDKKSCPARTPPESPKNRQSTRKTRNAYKTPRKSEPIPPEVPEGPERSPDSSTGRTPRKIPQNLGIPKENSPMHSSTPFASTPGRKRKFNLSLRSRNDGDTKDSAFDESRSISYDKSLQSHKKTGESLDNPISRDLDSMFGGGEERVVDPGGFLMTQEVEDILNSSDSPPGTPKDLQEKSRKIPQTRGNVGKTLKSKDLEKKKILAPPGDEIDSQENHFTNLKRRKRQRQALESMSSEDEAVSGFHKGFPESLGRGRTPLNVSRISKIHVPLETHLKPKIPDLVKKARTGQDSPVKTRVPEGKNRERERKEGHEKDLARKKIVKKEKDTENEKGEDKRNREVVESSPSRNTRSKNVAMNGMSNEFKCPCVLFTGIKEHDDEDRELVESLGGTVTTDPRKATILVTDKVRRTVKFLCAVSRGIPIVSIVWLQVSVKSKKFLNYEKYILHDPEAEAKFKFNLGNSLARARESQLLQGKTIVLTSKLSGPSLPELKIIVQMAGGKPMVRAPSVWPDQSVIVTSPDDLSRVKKMIAKIQDIKVYVVHIEFLLSGILRQQLDYEEFALHV</sequence>
<dbReference type="GO" id="GO:0005694">
    <property type="term" value="C:chromosome"/>
    <property type="evidence" value="ECO:0007669"/>
    <property type="project" value="UniProtKB-SubCell"/>
</dbReference>
<feature type="compositionally biased region" description="Polar residues" evidence="14">
    <location>
        <begin position="671"/>
        <end position="680"/>
    </location>
</feature>
<evidence type="ECO:0000256" key="10">
    <source>
        <dbReference type="ARBA" id="ARBA00023242"/>
    </source>
</evidence>
<dbReference type="SMART" id="SM00240">
    <property type="entry name" value="FHA"/>
    <property type="match status" value="1"/>
</dbReference>
<protein>
    <recommendedName>
        <fullName evidence="3">Mediator of DNA damage checkpoint protein 1</fullName>
    </recommendedName>
    <alternativeName>
        <fullName evidence="13">PAX transactivation activation domain-interacting protein</fullName>
    </alternativeName>
    <alternativeName>
        <fullName evidence="12">PAX-interacting protein 1</fullName>
    </alternativeName>
</protein>
<evidence type="ECO:0000256" key="14">
    <source>
        <dbReference type="SAM" id="MobiDB-lite"/>
    </source>
</evidence>
<feature type="region of interest" description="Disordered" evidence="14">
    <location>
        <begin position="1301"/>
        <end position="1378"/>
    </location>
</feature>
<evidence type="ECO:0000256" key="4">
    <source>
        <dbReference type="ARBA" id="ARBA00022454"/>
    </source>
</evidence>
<reference evidence="18" key="1">
    <citation type="submission" date="2025-08" db="UniProtKB">
        <authorList>
            <consortium name="RefSeq"/>
        </authorList>
    </citation>
    <scope>IDENTIFICATION</scope>
    <source>
        <strain evidence="18">USDA-PBARC FA_bdor</strain>
        <tissue evidence="18">Whole organism</tissue>
    </source>
</reference>
<dbReference type="GO" id="GO:0005634">
    <property type="term" value="C:nucleus"/>
    <property type="evidence" value="ECO:0007669"/>
    <property type="project" value="UniProtKB-SubCell"/>
</dbReference>
<feature type="compositionally biased region" description="Basic and acidic residues" evidence="14">
    <location>
        <begin position="458"/>
        <end position="468"/>
    </location>
</feature>
<dbReference type="Pfam" id="PF16770">
    <property type="entry name" value="RTT107_BRCT_5"/>
    <property type="match status" value="1"/>
</dbReference>
<feature type="compositionally biased region" description="Basic and acidic residues" evidence="14">
    <location>
        <begin position="1117"/>
        <end position="1132"/>
    </location>
</feature>
<evidence type="ECO:0000256" key="7">
    <source>
        <dbReference type="ARBA" id="ARBA00022763"/>
    </source>
</evidence>
<keyword evidence="10" id="KW-0539">Nucleus</keyword>
<feature type="compositionally biased region" description="Acidic residues" evidence="14">
    <location>
        <begin position="469"/>
        <end position="481"/>
    </location>
</feature>
<proteinExistence type="predicted"/>
<evidence type="ECO:0000256" key="3">
    <source>
        <dbReference type="ARBA" id="ARBA00015014"/>
    </source>
</evidence>
<evidence type="ECO:0000256" key="9">
    <source>
        <dbReference type="ARBA" id="ARBA00022990"/>
    </source>
</evidence>
<feature type="domain" description="BRCT" evidence="16">
    <location>
        <begin position="1382"/>
        <end position="1469"/>
    </location>
</feature>
<keyword evidence="6" id="KW-0677">Repeat</keyword>
<evidence type="ECO:0000256" key="12">
    <source>
        <dbReference type="ARBA" id="ARBA00023858"/>
    </source>
</evidence>
<feature type="compositionally biased region" description="Basic and acidic residues" evidence="14">
    <location>
        <begin position="734"/>
        <end position="743"/>
    </location>
</feature>
<dbReference type="PANTHER" id="PTHR23196:SF1">
    <property type="entry name" value="PAX-INTERACTING PROTEIN 1"/>
    <property type="match status" value="1"/>
</dbReference>
<dbReference type="CDD" id="cd17744">
    <property type="entry name" value="BRCT_MDC1_rpt1"/>
    <property type="match status" value="1"/>
</dbReference>
<evidence type="ECO:0000256" key="11">
    <source>
        <dbReference type="ARBA" id="ARBA00023306"/>
    </source>
</evidence>
<evidence type="ECO:0000259" key="16">
    <source>
        <dbReference type="PROSITE" id="PS50172"/>
    </source>
</evidence>
<keyword evidence="5" id="KW-1017">Isopeptide bond</keyword>
<keyword evidence="8" id="KW-0832">Ubl conjugation</keyword>
<feature type="compositionally biased region" description="Basic and acidic residues" evidence="14">
    <location>
        <begin position="789"/>
        <end position="798"/>
    </location>
</feature>
<organism evidence="17 18">
    <name type="scientific">Fopius arisanus</name>
    <dbReference type="NCBI Taxonomy" id="64838"/>
    <lineage>
        <taxon>Eukaryota</taxon>
        <taxon>Metazoa</taxon>
        <taxon>Ecdysozoa</taxon>
        <taxon>Arthropoda</taxon>
        <taxon>Hexapoda</taxon>
        <taxon>Insecta</taxon>
        <taxon>Pterygota</taxon>
        <taxon>Neoptera</taxon>
        <taxon>Endopterygota</taxon>
        <taxon>Hymenoptera</taxon>
        <taxon>Apocrita</taxon>
        <taxon>Ichneumonoidea</taxon>
        <taxon>Braconidae</taxon>
        <taxon>Opiinae</taxon>
        <taxon>Fopius</taxon>
    </lineage>
</organism>
<dbReference type="SMART" id="SM00292">
    <property type="entry name" value="BRCT"/>
    <property type="match status" value="2"/>
</dbReference>
<feature type="compositionally biased region" description="Low complexity" evidence="14">
    <location>
        <begin position="651"/>
        <end position="661"/>
    </location>
</feature>
<dbReference type="GeneID" id="105271911"/>
<feature type="compositionally biased region" description="Polar residues" evidence="14">
    <location>
        <begin position="283"/>
        <end position="303"/>
    </location>
</feature>
<evidence type="ECO:0000259" key="15">
    <source>
        <dbReference type="PROSITE" id="PS50006"/>
    </source>
</evidence>
<dbReference type="SUPFAM" id="SSF52113">
    <property type="entry name" value="BRCT domain"/>
    <property type="match status" value="2"/>
</dbReference>
<dbReference type="InterPro" id="IPR051579">
    <property type="entry name" value="DDR_Transcriptional_Reg"/>
</dbReference>
<feature type="region of interest" description="Disordered" evidence="14">
    <location>
        <begin position="423"/>
        <end position="506"/>
    </location>
</feature>
<dbReference type="InterPro" id="IPR001357">
    <property type="entry name" value="BRCT_dom"/>
</dbReference>
<feature type="region of interest" description="Disordered" evidence="14">
    <location>
        <begin position="536"/>
        <end position="1278"/>
    </location>
</feature>
<dbReference type="CTD" id="38257"/>
<feature type="domain" description="BRCT" evidence="16">
    <location>
        <begin position="1490"/>
        <end position="1585"/>
    </location>
</feature>
<feature type="compositionally biased region" description="Basic and acidic residues" evidence="14">
    <location>
        <begin position="209"/>
        <end position="223"/>
    </location>
</feature>
<feature type="compositionally biased region" description="Polar residues" evidence="14">
    <location>
        <begin position="1367"/>
        <end position="1378"/>
    </location>
</feature>
<feature type="compositionally biased region" description="Polar residues" evidence="14">
    <location>
        <begin position="190"/>
        <end position="208"/>
    </location>
</feature>
<evidence type="ECO:0000256" key="8">
    <source>
        <dbReference type="ARBA" id="ARBA00022843"/>
    </source>
</evidence>
<keyword evidence="9" id="KW-0007">Acetylation</keyword>
<dbReference type="PROSITE" id="PS50172">
    <property type="entry name" value="BRCT"/>
    <property type="match status" value="2"/>
</dbReference>
<feature type="compositionally biased region" description="Polar residues" evidence="14">
    <location>
        <begin position="950"/>
        <end position="960"/>
    </location>
</feature>
<dbReference type="Gene3D" id="2.60.200.20">
    <property type="match status" value="1"/>
</dbReference>
<dbReference type="InterPro" id="IPR000253">
    <property type="entry name" value="FHA_dom"/>
</dbReference>
<keyword evidence="11" id="KW-0131">Cell cycle</keyword>
<feature type="region of interest" description="Disordered" evidence="14">
    <location>
        <begin position="128"/>
        <end position="360"/>
    </location>
</feature>
<dbReference type="SUPFAM" id="SSF49879">
    <property type="entry name" value="SMAD/FHA domain"/>
    <property type="match status" value="1"/>
</dbReference>
<dbReference type="Pfam" id="PF16589">
    <property type="entry name" value="BRCT_2"/>
    <property type="match status" value="1"/>
</dbReference>
<keyword evidence="17" id="KW-1185">Reference proteome</keyword>
<feature type="compositionally biased region" description="Basic and acidic residues" evidence="14">
    <location>
        <begin position="324"/>
        <end position="342"/>
    </location>
</feature>
<dbReference type="RefSeq" id="XP_011312032.1">
    <property type="nucleotide sequence ID" value="XM_011313730.1"/>
</dbReference>
<gene>
    <name evidence="18" type="primary">LOC105271911</name>
</gene>
<evidence type="ECO:0000256" key="13">
    <source>
        <dbReference type="ARBA" id="ARBA00030146"/>
    </source>
</evidence>
<feature type="compositionally biased region" description="Polar residues" evidence="14">
    <location>
        <begin position="755"/>
        <end position="764"/>
    </location>
</feature>
<keyword evidence="7" id="KW-0227">DNA damage</keyword>
<evidence type="ECO:0000256" key="2">
    <source>
        <dbReference type="ARBA" id="ARBA00004286"/>
    </source>
</evidence>
<feature type="compositionally biased region" description="Low complexity" evidence="14">
    <location>
        <begin position="491"/>
        <end position="501"/>
    </location>
</feature>
<feature type="compositionally biased region" description="Polar residues" evidence="14">
    <location>
        <begin position="771"/>
        <end position="787"/>
    </location>
</feature>
<evidence type="ECO:0000256" key="5">
    <source>
        <dbReference type="ARBA" id="ARBA00022499"/>
    </source>
</evidence>
<dbReference type="OrthoDB" id="342264at2759"/>
<dbReference type="PANTHER" id="PTHR23196">
    <property type="entry name" value="PAX TRANSCRIPTION ACTIVATION DOMAIN INTERACTING PROTEIN"/>
    <property type="match status" value="1"/>
</dbReference>
<feature type="domain" description="FHA" evidence="15">
    <location>
        <begin position="47"/>
        <end position="96"/>
    </location>
</feature>
<evidence type="ECO:0000313" key="18">
    <source>
        <dbReference type="RefSeq" id="XP_011312032.1"/>
    </source>
</evidence>
<dbReference type="InterPro" id="IPR036420">
    <property type="entry name" value="BRCT_dom_sf"/>
</dbReference>
<evidence type="ECO:0000313" key="17">
    <source>
        <dbReference type="Proteomes" id="UP000694866"/>
    </source>
</evidence>